<sequence length="130" mass="13914">MMRTTLYRTLYAIGLASLLLGWQLPALAKSDITPAAAVKLVNHGAMLIDVRTVAEFNDGHIIGAQNMEYQTIVQQLATLDVAKAHPIVLYCRSGRRASIAQQALQQAGYSAVANAGGYGELKAPFAAKTK</sequence>
<dbReference type="InterPro" id="IPR052367">
    <property type="entry name" value="Thiosulfate_ST/Rhodanese-like"/>
</dbReference>
<dbReference type="RefSeq" id="WP_037440620.1">
    <property type="nucleotide sequence ID" value="NZ_JPEO01000003.1"/>
</dbReference>
<dbReference type="InterPro" id="IPR036873">
    <property type="entry name" value="Rhodanese-like_dom_sf"/>
</dbReference>
<dbReference type="CDD" id="cd00158">
    <property type="entry name" value="RHOD"/>
    <property type="match status" value="1"/>
</dbReference>
<evidence type="ECO:0000259" key="1">
    <source>
        <dbReference type="PROSITE" id="PS50206"/>
    </source>
</evidence>
<proteinExistence type="predicted"/>
<dbReference type="SUPFAM" id="SSF52821">
    <property type="entry name" value="Rhodanese/Cell cycle control phosphatase"/>
    <property type="match status" value="1"/>
</dbReference>
<dbReference type="Pfam" id="PF00581">
    <property type="entry name" value="Rhodanese"/>
    <property type="match status" value="1"/>
</dbReference>
<keyword evidence="3" id="KW-1185">Reference proteome</keyword>
<dbReference type="PANTHER" id="PTHR45431:SF3">
    <property type="entry name" value="RHODANESE-LIKE DOMAIN-CONTAINING PROTEIN 15, CHLOROPLASTIC"/>
    <property type="match status" value="1"/>
</dbReference>
<protein>
    <recommendedName>
        <fullName evidence="1">Rhodanese domain-containing protein</fullName>
    </recommendedName>
</protein>
<dbReference type="EMBL" id="JPEO01000003">
    <property type="protein sequence ID" value="KFZ38022.1"/>
    <property type="molecule type" value="Genomic_DNA"/>
</dbReference>
<dbReference type="STRING" id="1515746.HR45_05795"/>
<dbReference type="Gene3D" id="3.40.250.10">
    <property type="entry name" value="Rhodanese-like domain"/>
    <property type="match status" value="1"/>
</dbReference>
<gene>
    <name evidence="2" type="ORF">HR45_05795</name>
</gene>
<dbReference type="SMART" id="SM00450">
    <property type="entry name" value="RHOD"/>
    <property type="match status" value="1"/>
</dbReference>
<name>A0A094JFL3_9GAMM</name>
<dbReference type="AlphaFoldDB" id="A0A094JFL3"/>
<dbReference type="PANTHER" id="PTHR45431">
    <property type="entry name" value="RHODANESE-LIKE DOMAIN-CONTAINING PROTEIN 15, CHLOROPLASTIC"/>
    <property type="match status" value="1"/>
</dbReference>
<reference evidence="2 3" key="1">
    <citation type="submission" date="2014-06" db="EMBL/GenBank/DDBJ databases">
        <title>Shewanella sp. YQH10.</title>
        <authorList>
            <person name="Liu Y."/>
            <person name="Zeng R."/>
        </authorList>
    </citation>
    <scope>NUCLEOTIDE SEQUENCE [LARGE SCALE GENOMIC DNA]</scope>
    <source>
        <strain evidence="2 3">YQH10</strain>
    </source>
</reference>
<dbReference type="OrthoDB" id="9814704at2"/>
<dbReference type="InterPro" id="IPR001763">
    <property type="entry name" value="Rhodanese-like_dom"/>
</dbReference>
<comment type="caution">
    <text evidence="2">The sequence shown here is derived from an EMBL/GenBank/DDBJ whole genome shotgun (WGS) entry which is preliminary data.</text>
</comment>
<feature type="domain" description="Rhodanese" evidence="1">
    <location>
        <begin position="41"/>
        <end position="130"/>
    </location>
</feature>
<dbReference type="PROSITE" id="PS50206">
    <property type="entry name" value="RHODANESE_3"/>
    <property type="match status" value="1"/>
</dbReference>
<evidence type="ECO:0000313" key="3">
    <source>
        <dbReference type="Proteomes" id="UP000029264"/>
    </source>
</evidence>
<evidence type="ECO:0000313" key="2">
    <source>
        <dbReference type="EMBL" id="KFZ38022.1"/>
    </source>
</evidence>
<dbReference type="eggNOG" id="COG0607">
    <property type="taxonomic scope" value="Bacteria"/>
</dbReference>
<dbReference type="Proteomes" id="UP000029264">
    <property type="component" value="Unassembled WGS sequence"/>
</dbReference>
<accession>A0A094JFL3</accession>
<organism evidence="2 3">
    <name type="scientific">Shewanella mangrovi</name>
    <dbReference type="NCBI Taxonomy" id="1515746"/>
    <lineage>
        <taxon>Bacteria</taxon>
        <taxon>Pseudomonadati</taxon>
        <taxon>Pseudomonadota</taxon>
        <taxon>Gammaproteobacteria</taxon>
        <taxon>Alteromonadales</taxon>
        <taxon>Shewanellaceae</taxon>
        <taxon>Shewanella</taxon>
    </lineage>
</organism>